<evidence type="ECO:0000313" key="2">
    <source>
        <dbReference type="Proteomes" id="UP001500642"/>
    </source>
</evidence>
<evidence type="ECO:0000313" key="1">
    <source>
        <dbReference type="EMBL" id="GAA4386081.1"/>
    </source>
</evidence>
<dbReference type="Proteomes" id="UP001500642">
    <property type="component" value="Unassembled WGS sequence"/>
</dbReference>
<evidence type="ECO:0008006" key="3">
    <source>
        <dbReference type="Google" id="ProtNLM"/>
    </source>
</evidence>
<organism evidence="1 2">
    <name type="scientific">Brevibacterium pityocampae</name>
    <dbReference type="NCBI Taxonomy" id="506594"/>
    <lineage>
        <taxon>Bacteria</taxon>
        <taxon>Bacillati</taxon>
        <taxon>Actinomycetota</taxon>
        <taxon>Actinomycetes</taxon>
        <taxon>Micrococcales</taxon>
        <taxon>Brevibacteriaceae</taxon>
        <taxon>Brevibacterium</taxon>
    </lineage>
</organism>
<protein>
    <recommendedName>
        <fullName evidence="3">Histone deacetylase</fullName>
    </recommendedName>
</protein>
<sequence>MSETLVWYVSYGSNMSRERLACYLQGGRPPGAQVTYRGARDPSMPRAEAGVDLPGSLYFAGESRVWGGGGMAFYDHDVPGPTPAKAYLVTAGQFADIAAQEMHRIPDPEDPIEEIVVGLEENARHRAGPGHYETLIDVGRREGTPMLTFTAPHGSAAVEHTVPSTPYLSMLSNGLREAHGWTADTIETHLRSCIAA</sequence>
<keyword evidence="2" id="KW-1185">Reference proteome</keyword>
<dbReference type="Gene3D" id="3.10.490.10">
    <property type="entry name" value="Gamma-glutamyl cyclotransferase-like"/>
    <property type="match status" value="1"/>
</dbReference>
<reference evidence="2" key="1">
    <citation type="journal article" date="2019" name="Int. J. Syst. Evol. Microbiol.">
        <title>The Global Catalogue of Microorganisms (GCM) 10K type strain sequencing project: providing services to taxonomists for standard genome sequencing and annotation.</title>
        <authorList>
            <consortium name="The Broad Institute Genomics Platform"/>
            <consortium name="The Broad Institute Genome Sequencing Center for Infectious Disease"/>
            <person name="Wu L."/>
            <person name="Ma J."/>
        </authorList>
    </citation>
    <scope>NUCLEOTIDE SEQUENCE [LARGE SCALE GENOMIC DNA]</scope>
    <source>
        <strain evidence="2">JCM 17808</strain>
    </source>
</reference>
<gene>
    <name evidence="1" type="ORF">GCM10023167_08610</name>
</gene>
<accession>A0ABP8J7F6</accession>
<name>A0ABP8J7F6_9MICO</name>
<dbReference type="EMBL" id="BAABGL010000004">
    <property type="protein sequence ID" value="GAA4386081.1"/>
    <property type="molecule type" value="Genomic_DNA"/>
</dbReference>
<comment type="caution">
    <text evidence="1">The sequence shown here is derived from an EMBL/GenBank/DDBJ whole genome shotgun (WGS) entry which is preliminary data.</text>
</comment>
<proteinExistence type="predicted"/>